<reference evidence="1 2" key="2">
    <citation type="journal article" date="2022" name="Mol. Ecol. Resour.">
        <title>The genomes of chicory, endive, great burdock and yacon provide insights into Asteraceae paleo-polyploidization history and plant inulin production.</title>
        <authorList>
            <person name="Fan W."/>
            <person name="Wang S."/>
            <person name="Wang H."/>
            <person name="Wang A."/>
            <person name="Jiang F."/>
            <person name="Liu H."/>
            <person name="Zhao H."/>
            <person name="Xu D."/>
            <person name="Zhang Y."/>
        </authorList>
    </citation>
    <scope>NUCLEOTIDE SEQUENCE [LARGE SCALE GENOMIC DNA]</scope>
    <source>
        <strain evidence="2">cv. Punajuju</strain>
        <tissue evidence="1">Leaves</tissue>
    </source>
</reference>
<name>A0ACB9DTG9_CICIN</name>
<keyword evidence="2" id="KW-1185">Reference proteome</keyword>
<dbReference type="EMBL" id="CM042012">
    <property type="protein sequence ID" value="KAI3749750.1"/>
    <property type="molecule type" value="Genomic_DNA"/>
</dbReference>
<protein>
    <submittedName>
        <fullName evidence="1">Uncharacterized protein</fullName>
    </submittedName>
</protein>
<evidence type="ECO:0000313" key="1">
    <source>
        <dbReference type="EMBL" id="KAI3749750.1"/>
    </source>
</evidence>
<comment type="caution">
    <text evidence="1">The sequence shown here is derived from an EMBL/GenBank/DDBJ whole genome shotgun (WGS) entry which is preliminary data.</text>
</comment>
<evidence type="ECO:0000313" key="2">
    <source>
        <dbReference type="Proteomes" id="UP001055811"/>
    </source>
</evidence>
<sequence length="79" mass="9673">MVKNMVCLFPVLLLMNFFIQIIFLLFFFFFCSAKFYIESTCLKFLLRKPETKKCIQRLQNFNRSKHLSEKEKLRLVRKL</sequence>
<reference evidence="2" key="1">
    <citation type="journal article" date="2022" name="Mol. Ecol. Resour.">
        <title>The genomes of chicory, endive, great burdock and yacon provide insights into Asteraceae palaeo-polyploidization history and plant inulin production.</title>
        <authorList>
            <person name="Fan W."/>
            <person name="Wang S."/>
            <person name="Wang H."/>
            <person name="Wang A."/>
            <person name="Jiang F."/>
            <person name="Liu H."/>
            <person name="Zhao H."/>
            <person name="Xu D."/>
            <person name="Zhang Y."/>
        </authorList>
    </citation>
    <scope>NUCLEOTIDE SEQUENCE [LARGE SCALE GENOMIC DNA]</scope>
    <source>
        <strain evidence="2">cv. Punajuju</strain>
    </source>
</reference>
<proteinExistence type="predicted"/>
<organism evidence="1 2">
    <name type="scientific">Cichorium intybus</name>
    <name type="common">Chicory</name>
    <dbReference type="NCBI Taxonomy" id="13427"/>
    <lineage>
        <taxon>Eukaryota</taxon>
        <taxon>Viridiplantae</taxon>
        <taxon>Streptophyta</taxon>
        <taxon>Embryophyta</taxon>
        <taxon>Tracheophyta</taxon>
        <taxon>Spermatophyta</taxon>
        <taxon>Magnoliopsida</taxon>
        <taxon>eudicotyledons</taxon>
        <taxon>Gunneridae</taxon>
        <taxon>Pentapetalae</taxon>
        <taxon>asterids</taxon>
        <taxon>campanulids</taxon>
        <taxon>Asterales</taxon>
        <taxon>Asteraceae</taxon>
        <taxon>Cichorioideae</taxon>
        <taxon>Cichorieae</taxon>
        <taxon>Cichoriinae</taxon>
        <taxon>Cichorium</taxon>
    </lineage>
</organism>
<dbReference type="Proteomes" id="UP001055811">
    <property type="component" value="Linkage Group LG04"/>
</dbReference>
<gene>
    <name evidence="1" type="ORF">L2E82_20366</name>
</gene>
<accession>A0ACB9DTG9</accession>